<evidence type="ECO:0000313" key="2">
    <source>
        <dbReference type="Proteomes" id="UP000030645"/>
    </source>
</evidence>
<dbReference type="Proteomes" id="UP000030645">
    <property type="component" value="Unassembled WGS sequence"/>
</dbReference>
<keyword evidence="2" id="KW-1185">Reference proteome</keyword>
<dbReference type="AlphaFoldDB" id="W9RRR8"/>
<protein>
    <submittedName>
        <fullName evidence="1">Uncharacterized protein</fullName>
    </submittedName>
</protein>
<gene>
    <name evidence="1" type="ORF">L484_003954</name>
</gene>
<dbReference type="EMBL" id="KE345090">
    <property type="protein sequence ID" value="EXB93682.1"/>
    <property type="molecule type" value="Genomic_DNA"/>
</dbReference>
<accession>W9RRR8</accession>
<proteinExistence type="predicted"/>
<sequence>MEQTSNHSILYKMVALSVTGMEEEAWQVEFGAASRCFLWLWAYVGSRQELVRWLLTASTGQHLGLLDDGCEAFGGGGGSSHMGAARWCCTAAIWACRRCFSIDSSQFFK</sequence>
<name>W9RRR8_9ROSA</name>
<evidence type="ECO:0000313" key="1">
    <source>
        <dbReference type="EMBL" id="EXB93682.1"/>
    </source>
</evidence>
<organism evidence="1 2">
    <name type="scientific">Morus notabilis</name>
    <dbReference type="NCBI Taxonomy" id="981085"/>
    <lineage>
        <taxon>Eukaryota</taxon>
        <taxon>Viridiplantae</taxon>
        <taxon>Streptophyta</taxon>
        <taxon>Embryophyta</taxon>
        <taxon>Tracheophyta</taxon>
        <taxon>Spermatophyta</taxon>
        <taxon>Magnoliopsida</taxon>
        <taxon>eudicotyledons</taxon>
        <taxon>Gunneridae</taxon>
        <taxon>Pentapetalae</taxon>
        <taxon>rosids</taxon>
        <taxon>fabids</taxon>
        <taxon>Rosales</taxon>
        <taxon>Moraceae</taxon>
        <taxon>Moreae</taxon>
        <taxon>Morus</taxon>
    </lineage>
</organism>
<reference evidence="2" key="1">
    <citation type="submission" date="2013-01" db="EMBL/GenBank/DDBJ databases">
        <title>Draft Genome Sequence of a Mulberry Tree, Morus notabilis C.K. Schneid.</title>
        <authorList>
            <person name="He N."/>
            <person name="Zhao S."/>
        </authorList>
    </citation>
    <scope>NUCLEOTIDE SEQUENCE</scope>
</reference>